<evidence type="ECO:0000313" key="14">
    <source>
        <dbReference type="Proteomes" id="UP000516437"/>
    </source>
</evidence>
<feature type="chain" id="PRO_5025405173" evidence="11">
    <location>
        <begin position="28"/>
        <end position="250"/>
    </location>
</feature>
<evidence type="ECO:0000256" key="5">
    <source>
        <dbReference type="ARBA" id="ARBA00022729"/>
    </source>
</evidence>
<keyword evidence="14" id="KW-1185">Reference proteome</keyword>
<dbReference type="EMBL" id="RXIC02000024">
    <property type="protein sequence ID" value="KAB1209851.1"/>
    <property type="molecule type" value="Genomic_DNA"/>
</dbReference>
<dbReference type="InterPro" id="IPR036378">
    <property type="entry name" value="FAS1_dom_sf"/>
</dbReference>
<keyword evidence="8" id="KW-0325">Glycoprotein</keyword>
<accession>A0A6A1VAZ6</accession>
<evidence type="ECO:0000256" key="1">
    <source>
        <dbReference type="ARBA" id="ARBA00004609"/>
    </source>
</evidence>
<dbReference type="Pfam" id="PF02469">
    <property type="entry name" value="Fasciclin"/>
    <property type="match status" value="1"/>
</dbReference>
<dbReference type="PROSITE" id="PS50213">
    <property type="entry name" value="FAS1"/>
    <property type="match status" value="1"/>
</dbReference>
<comment type="subcellular location">
    <subcellularLocation>
        <location evidence="1">Cell membrane</location>
        <topology evidence="1">Lipid-anchor</topology>
        <topology evidence="1">GPI-anchor</topology>
    </subcellularLocation>
</comment>
<comment type="function">
    <text evidence="9">May be a cell surface adhesion protein.</text>
</comment>
<dbReference type="SMART" id="SM00554">
    <property type="entry name" value="FAS1"/>
    <property type="match status" value="1"/>
</dbReference>
<keyword evidence="7" id="KW-0472">Membrane</keyword>
<proteinExistence type="inferred from homology"/>
<comment type="caution">
    <text evidence="13">The sequence shown here is derived from an EMBL/GenBank/DDBJ whole genome shotgun (WGS) entry which is preliminary data.</text>
</comment>
<evidence type="ECO:0000256" key="6">
    <source>
        <dbReference type="ARBA" id="ARBA00022974"/>
    </source>
</evidence>
<dbReference type="FunFam" id="2.30.180.10:FF:000006">
    <property type="entry name" value="Fasciclin-like arabinogalactan protein 11"/>
    <property type="match status" value="1"/>
</dbReference>
<evidence type="ECO:0000256" key="8">
    <source>
        <dbReference type="ARBA" id="ARBA00023180"/>
    </source>
</evidence>
<dbReference type="AlphaFoldDB" id="A0A6A1VAZ6"/>
<keyword evidence="6" id="KW-0654">Proteoglycan</keyword>
<dbReference type="GO" id="GO:0098552">
    <property type="term" value="C:side of membrane"/>
    <property type="evidence" value="ECO:0007669"/>
    <property type="project" value="UniProtKB-KW"/>
</dbReference>
<evidence type="ECO:0000256" key="11">
    <source>
        <dbReference type="SAM" id="SignalP"/>
    </source>
</evidence>
<dbReference type="PANTHER" id="PTHR32077:SF54">
    <property type="entry name" value="FASCICLIN-LIKE ARABINOGALACTAN PROTEIN 13-RELATED"/>
    <property type="match status" value="1"/>
</dbReference>
<sequence>MASATLSLLLLTLNIQLLLLLSPQTKAQTPSAPAPSPAGPVNLTGILDKNGQYTTFIRLLNETQQDTQIESQLNSSTEGMTVFAPTDNAFNNLKTGALNNLSPQQKVELVQYHVTPKYYSLSDLTTVSNPVPTQASDSDGVWGLNFSSKANQVNVSTGIVTTQINNPLRQQFPLAVYQLDVVLLPEELFGAKAPGSAPSPAKTPSSSSSTKTNSTAAASPTSAKAGAGGRNAVGWGLALALGLFCMGALS</sequence>
<reference evidence="13 14" key="1">
    <citation type="journal article" date="2019" name="Plant Biotechnol. J.">
        <title>The red bayberry genome and genetic basis of sex determination.</title>
        <authorList>
            <person name="Jia H.M."/>
            <person name="Jia H.J."/>
            <person name="Cai Q.L."/>
            <person name="Wang Y."/>
            <person name="Zhao H.B."/>
            <person name="Yang W.F."/>
            <person name="Wang G.Y."/>
            <person name="Li Y.H."/>
            <person name="Zhan D.L."/>
            <person name="Shen Y.T."/>
            <person name="Niu Q.F."/>
            <person name="Chang L."/>
            <person name="Qiu J."/>
            <person name="Zhao L."/>
            <person name="Xie H.B."/>
            <person name="Fu W.Y."/>
            <person name="Jin J."/>
            <person name="Li X.W."/>
            <person name="Jiao Y."/>
            <person name="Zhou C.C."/>
            <person name="Tu T."/>
            <person name="Chai C.Y."/>
            <person name="Gao J.L."/>
            <person name="Fan L.J."/>
            <person name="van de Weg E."/>
            <person name="Wang J.Y."/>
            <person name="Gao Z.S."/>
        </authorList>
    </citation>
    <scope>NUCLEOTIDE SEQUENCE [LARGE SCALE GENOMIC DNA]</scope>
    <source>
        <tissue evidence="13">Leaves</tissue>
    </source>
</reference>
<dbReference type="Proteomes" id="UP000516437">
    <property type="component" value="Chromosome 6"/>
</dbReference>
<evidence type="ECO:0000259" key="12">
    <source>
        <dbReference type="PROSITE" id="PS50213"/>
    </source>
</evidence>
<gene>
    <name evidence="13" type="ORF">CJ030_MR6G013680</name>
</gene>
<evidence type="ECO:0000256" key="9">
    <source>
        <dbReference type="ARBA" id="ARBA00024686"/>
    </source>
</evidence>
<organism evidence="13 14">
    <name type="scientific">Morella rubra</name>
    <name type="common">Chinese bayberry</name>
    <dbReference type="NCBI Taxonomy" id="262757"/>
    <lineage>
        <taxon>Eukaryota</taxon>
        <taxon>Viridiplantae</taxon>
        <taxon>Streptophyta</taxon>
        <taxon>Embryophyta</taxon>
        <taxon>Tracheophyta</taxon>
        <taxon>Spermatophyta</taxon>
        <taxon>Magnoliopsida</taxon>
        <taxon>eudicotyledons</taxon>
        <taxon>Gunneridae</taxon>
        <taxon>Pentapetalae</taxon>
        <taxon>rosids</taxon>
        <taxon>fabids</taxon>
        <taxon>Fagales</taxon>
        <taxon>Myricaceae</taxon>
        <taxon>Morella</taxon>
    </lineage>
</organism>
<dbReference type="PANTHER" id="PTHR32077">
    <property type="entry name" value="FASCICLIN-LIKE ARABINOGALACTAN PROTEIN"/>
    <property type="match status" value="1"/>
</dbReference>
<dbReference type="OrthoDB" id="286301at2759"/>
<keyword evidence="4" id="KW-0449">Lipoprotein</keyword>
<dbReference type="InterPro" id="IPR045003">
    <property type="entry name" value="FLA_A"/>
</dbReference>
<protein>
    <submittedName>
        <fullName evidence="13">Fasciclin-like arabinogalactan protein 9</fullName>
    </submittedName>
</protein>
<feature type="domain" description="FAS1" evidence="12">
    <location>
        <begin position="40"/>
        <end position="183"/>
    </location>
</feature>
<dbReference type="SUPFAM" id="SSF82153">
    <property type="entry name" value="FAS1 domain"/>
    <property type="match status" value="1"/>
</dbReference>
<dbReference type="Gene3D" id="2.30.180.10">
    <property type="entry name" value="FAS1 domain"/>
    <property type="match status" value="1"/>
</dbReference>
<evidence type="ECO:0000313" key="13">
    <source>
        <dbReference type="EMBL" id="KAB1209851.1"/>
    </source>
</evidence>
<feature type="region of interest" description="Disordered" evidence="10">
    <location>
        <begin position="193"/>
        <end position="228"/>
    </location>
</feature>
<dbReference type="GO" id="GO:0009834">
    <property type="term" value="P:plant-type secondary cell wall biogenesis"/>
    <property type="evidence" value="ECO:0007669"/>
    <property type="project" value="UniProtKB-ARBA"/>
</dbReference>
<feature type="signal peptide" evidence="11">
    <location>
        <begin position="1"/>
        <end position="27"/>
    </location>
</feature>
<name>A0A6A1VAZ6_9ROSI</name>
<evidence type="ECO:0000256" key="7">
    <source>
        <dbReference type="ARBA" id="ARBA00023136"/>
    </source>
</evidence>
<keyword evidence="4" id="KW-0336">GPI-anchor</keyword>
<keyword evidence="5 11" id="KW-0732">Signal</keyword>
<evidence type="ECO:0000256" key="3">
    <source>
        <dbReference type="ARBA" id="ARBA00022475"/>
    </source>
</evidence>
<comment type="similarity">
    <text evidence="2">Belongs to the fasciclin-like AGP family.</text>
</comment>
<evidence type="ECO:0000256" key="4">
    <source>
        <dbReference type="ARBA" id="ARBA00022622"/>
    </source>
</evidence>
<evidence type="ECO:0000256" key="10">
    <source>
        <dbReference type="SAM" id="MobiDB-lite"/>
    </source>
</evidence>
<dbReference type="InterPro" id="IPR000782">
    <property type="entry name" value="FAS1_domain"/>
</dbReference>
<evidence type="ECO:0000256" key="2">
    <source>
        <dbReference type="ARBA" id="ARBA00007843"/>
    </source>
</evidence>
<dbReference type="GO" id="GO:0005886">
    <property type="term" value="C:plasma membrane"/>
    <property type="evidence" value="ECO:0007669"/>
    <property type="project" value="UniProtKB-SubCell"/>
</dbReference>
<feature type="compositionally biased region" description="Low complexity" evidence="10">
    <location>
        <begin position="193"/>
        <end position="225"/>
    </location>
</feature>
<keyword evidence="3" id="KW-1003">Cell membrane</keyword>